<evidence type="ECO:0000256" key="3">
    <source>
        <dbReference type="ARBA" id="ARBA00022801"/>
    </source>
</evidence>
<dbReference type="RefSeq" id="WP_238602880.1">
    <property type="nucleotide sequence ID" value="NZ_NIDE01000014.1"/>
</dbReference>
<evidence type="ECO:0000259" key="4">
    <source>
        <dbReference type="Pfam" id="PF07687"/>
    </source>
</evidence>
<dbReference type="GO" id="GO:0046872">
    <property type="term" value="F:metal ion binding"/>
    <property type="evidence" value="ECO:0007669"/>
    <property type="project" value="UniProtKB-KW"/>
</dbReference>
<dbReference type="InterPro" id="IPR011650">
    <property type="entry name" value="Peptidase_M20_dimer"/>
</dbReference>
<keyword evidence="3" id="KW-0378">Hydrolase</keyword>
<comment type="caution">
    <text evidence="5">The sequence shown here is derived from an EMBL/GenBank/DDBJ whole genome shotgun (WGS) entry which is preliminary data.</text>
</comment>
<dbReference type="InterPro" id="IPR051458">
    <property type="entry name" value="Cyt/Met_Dipeptidase"/>
</dbReference>
<dbReference type="Pfam" id="PF07687">
    <property type="entry name" value="M20_dimer"/>
    <property type="match status" value="1"/>
</dbReference>
<keyword evidence="6" id="KW-1185">Reference proteome</keyword>
<dbReference type="GO" id="GO:0008233">
    <property type="term" value="F:peptidase activity"/>
    <property type="evidence" value="ECO:0007669"/>
    <property type="project" value="UniProtKB-KW"/>
</dbReference>
<dbReference type="NCBIfam" id="NF005914">
    <property type="entry name" value="PRK07907.1"/>
    <property type="match status" value="1"/>
</dbReference>
<evidence type="ECO:0000256" key="2">
    <source>
        <dbReference type="ARBA" id="ARBA00022723"/>
    </source>
</evidence>
<dbReference type="PANTHER" id="PTHR43270">
    <property type="entry name" value="BETA-ALA-HIS DIPEPTIDASE"/>
    <property type="match status" value="1"/>
</dbReference>
<dbReference type="Gene3D" id="3.40.630.10">
    <property type="entry name" value="Zn peptidases"/>
    <property type="match status" value="1"/>
</dbReference>
<accession>A0A225DIA8</accession>
<dbReference type="Pfam" id="PF01546">
    <property type="entry name" value="Peptidase_M20"/>
    <property type="match status" value="1"/>
</dbReference>
<evidence type="ECO:0000313" key="6">
    <source>
        <dbReference type="Proteomes" id="UP000214646"/>
    </source>
</evidence>
<evidence type="ECO:0000313" key="5">
    <source>
        <dbReference type="EMBL" id="OWK38308.1"/>
    </source>
</evidence>
<dbReference type="InterPro" id="IPR002933">
    <property type="entry name" value="Peptidase_M20"/>
</dbReference>
<evidence type="ECO:0000256" key="1">
    <source>
        <dbReference type="ARBA" id="ARBA00022670"/>
    </source>
</evidence>
<dbReference type="Gene3D" id="3.30.70.360">
    <property type="match status" value="1"/>
</dbReference>
<gene>
    <name evidence="5" type="ORF">FRUB_07428</name>
</gene>
<protein>
    <submittedName>
        <fullName evidence="5">Acetylornithine deacetylase/Succinyl-diaminopimelate desuccinylase</fullName>
    </submittedName>
</protein>
<dbReference type="GO" id="GO:0006508">
    <property type="term" value="P:proteolysis"/>
    <property type="evidence" value="ECO:0007669"/>
    <property type="project" value="UniProtKB-KW"/>
</dbReference>
<keyword evidence="2" id="KW-0479">Metal-binding</keyword>
<dbReference type="Proteomes" id="UP000214646">
    <property type="component" value="Unassembled WGS sequence"/>
</dbReference>
<proteinExistence type="predicted"/>
<reference evidence="6" key="1">
    <citation type="submission" date="2017-06" db="EMBL/GenBank/DDBJ databases">
        <title>Genome analysis of Fimbriiglobus ruber SP5, the first member of the order Planctomycetales with confirmed chitinolytic capability.</title>
        <authorList>
            <person name="Ravin N.V."/>
            <person name="Rakitin A.L."/>
            <person name="Ivanova A.A."/>
            <person name="Beletsky A.V."/>
            <person name="Kulichevskaya I.S."/>
            <person name="Mardanov A.V."/>
            <person name="Dedysh S.N."/>
        </authorList>
    </citation>
    <scope>NUCLEOTIDE SEQUENCE [LARGE SCALE GENOMIC DNA]</scope>
    <source>
        <strain evidence="6">SP5</strain>
    </source>
</reference>
<keyword evidence="1" id="KW-0645">Protease</keyword>
<dbReference type="PANTHER" id="PTHR43270:SF12">
    <property type="entry name" value="SUCCINYL-DIAMINOPIMELATE DESUCCINYLASE"/>
    <property type="match status" value="1"/>
</dbReference>
<dbReference type="SUPFAM" id="SSF53187">
    <property type="entry name" value="Zn-dependent exopeptidases"/>
    <property type="match status" value="1"/>
</dbReference>
<dbReference type="AlphaFoldDB" id="A0A225DIA8"/>
<feature type="domain" description="Peptidase M20 dimerisation" evidence="4">
    <location>
        <begin position="197"/>
        <end position="358"/>
    </location>
</feature>
<dbReference type="EMBL" id="NIDE01000014">
    <property type="protein sequence ID" value="OWK38308.1"/>
    <property type="molecule type" value="Genomic_DNA"/>
</dbReference>
<name>A0A225DIA8_9BACT</name>
<organism evidence="5 6">
    <name type="scientific">Fimbriiglobus ruber</name>
    <dbReference type="NCBI Taxonomy" id="1908690"/>
    <lineage>
        <taxon>Bacteria</taxon>
        <taxon>Pseudomonadati</taxon>
        <taxon>Planctomycetota</taxon>
        <taxon>Planctomycetia</taxon>
        <taxon>Gemmatales</taxon>
        <taxon>Gemmataceae</taxon>
        <taxon>Fimbriiglobus</taxon>
    </lineage>
</organism>
<sequence length="468" mass="50551">MSMQAALDWLGKNHEGVVRGLADLVGIGSISTDGEHHAEIERTAKLTCDQMRDAGLHNVDVLRVGSSLPYAYGEWLEAPGKPTLFLYAHHDVQPINFVEQWKSDPWKLTRRDGRLFGRGAADDKGAISAFLGAIAAYRKTSNQLPCNIKMVVEGEEEIGSKNLMTFFEKYRDKIKSDVIAVCDTENIEVGLPCITYSLRGIVAVTVEVTSAQIPVHSGMAGGALPDAALALNVVLSRLFWDNGQLPVPGMYDSVRPLTDKERAAFRKLPWDDAKFRKEIGVVPSAKYALETGHGVYEQTWRRPSATVIAQEASSLKGASNQVLPKASAIVSCRIVPDQEPAQVVEQLRAYLTANAPWGVEVKVTQHGAGCNWWMTDPNGPAFEAALGAMRAGFDRDPVAIGCGGSIGFVGPLAELFGGAPALLIGIEDPASNAHAPNESLHEGDFKKLMNSLVRLFDNLGKLPGGKVK</sequence>